<protein>
    <recommendedName>
        <fullName evidence="3">5-methyltetrahydropteroyltriglutamate--homocysteine methyltransferase</fullName>
    </recommendedName>
</protein>
<gene>
    <name evidence="1" type="ORF">SAMN04489732_1305</name>
</gene>
<dbReference type="STRING" id="394193.SAMN04489732_1305"/>
<dbReference type="SUPFAM" id="SSF51726">
    <property type="entry name" value="UROD/MetE-like"/>
    <property type="match status" value="1"/>
</dbReference>
<reference evidence="1 2" key="1">
    <citation type="submission" date="2016-10" db="EMBL/GenBank/DDBJ databases">
        <authorList>
            <person name="de Groot N.N."/>
        </authorList>
    </citation>
    <scope>NUCLEOTIDE SEQUENCE [LARGE SCALE GENOMIC DNA]</scope>
    <source>
        <strain evidence="1 2">DSM 44993</strain>
    </source>
</reference>
<dbReference type="Gene3D" id="3.20.20.210">
    <property type="match status" value="1"/>
</dbReference>
<evidence type="ECO:0000313" key="1">
    <source>
        <dbReference type="EMBL" id="SEP53703.1"/>
    </source>
</evidence>
<evidence type="ECO:0008006" key="3">
    <source>
        <dbReference type="Google" id="ProtNLM"/>
    </source>
</evidence>
<dbReference type="EMBL" id="FOEF01000030">
    <property type="protein sequence ID" value="SEP53703.1"/>
    <property type="molecule type" value="Genomic_DNA"/>
</dbReference>
<evidence type="ECO:0000313" key="2">
    <source>
        <dbReference type="Proteomes" id="UP000198582"/>
    </source>
</evidence>
<sequence length="364" mass="39071">MSPAAPPADDARRPLPAPPLALHLVGSVPPAVGGDPDRAMSWLLDHSAGATLTALPFEPDSRWIIDWLDQLVHVDALEQVRPGASRGYDDIPSHRIRPGHELNPHDLALGRHQHTADAIAAHDRLAAARPVPARVQVSVPNSLDRAMFAAGSPAAAHQWMPAMQKSLISEVVDLVDTWGERLQLQLESPAILASYHHTPREEWPALTTQLVHQVAEVLSAASRASWILHLCYGDLEHQPLFTPTDLDAAVLFLNALNTALVSQDQPMPPVHIPMCHGNAEPPTDPQFYRSLKNLQDGISVIPGIVAENHPSATAIAAQIAISTLGSRVVALGAACGLGRRSPYAAAANMHLATELVTTRQLITP</sequence>
<name>A0A1H8YNN6_9PSEU</name>
<dbReference type="AlphaFoldDB" id="A0A1H8YNN6"/>
<dbReference type="InterPro" id="IPR038071">
    <property type="entry name" value="UROD/MetE-like_sf"/>
</dbReference>
<accession>A0A1H8YNN6</accession>
<dbReference type="Proteomes" id="UP000198582">
    <property type="component" value="Unassembled WGS sequence"/>
</dbReference>
<keyword evidence="2" id="KW-1185">Reference proteome</keyword>
<dbReference type="RefSeq" id="WP_143086446.1">
    <property type="nucleotide sequence ID" value="NZ_FOEF01000030.1"/>
</dbReference>
<organism evidence="1 2">
    <name type="scientific">Amycolatopsis saalfeldensis</name>
    <dbReference type="NCBI Taxonomy" id="394193"/>
    <lineage>
        <taxon>Bacteria</taxon>
        <taxon>Bacillati</taxon>
        <taxon>Actinomycetota</taxon>
        <taxon>Actinomycetes</taxon>
        <taxon>Pseudonocardiales</taxon>
        <taxon>Pseudonocardiaceae</taxon>
        <taxon>Amycolatopsis</taxon>
    </lineage>
</organism>
<dbReference type="OrthoDB" id="4504900at2"/>
<proteinExistence type="predicted"/>